<dbReference type="Proteomes" id="UP000078284">
    <property type="component" value="Chromosome 5"/>
</dbReference>
<dbReference type="Araport" id="AT5G01445"/>
<proteinExistence type="predicted"/>
<reference evidence="5 7" key="3">
    <citation type="submission" date="2019-11" db="EMBL/GenBank/DDBJ databases">
        <authorList>
            <person name="Jiao W.-B."/>
            <person name="Schneeberger K."/>
        </authorList>
    </citation>
    <scope>NUCLEOTIDE SEQUENCE [LARGE SCALE GENOMIC DNA]</scope>
    <source>
        <strain evidence="7">cv. An-1</strain>
        <strain evidence="8">cv. C24</strain>
    </source>
</reference>
<dbReference type="iPTMnet" id="A0A178ULA0"/>
<dbReference type="OrthoDB" id="3045089at2759"/>
<feature type="region of interest" description="Disordered" evidence="1">
    <location>
        <begin position="91"/>
        <end position="113"/>
    </location>
</feature>
<name>A0A178ULA0_ARATH</name>
<dbReference type="Proteomes" id="UP000434276">
    <property type="component" value="Unassembled WGS sequence"/>
</dbReference>
<evidence type="ECO:0000313" key="2">
    <source>
        <dbReference type="Araport" id="AT5G01445"/>
    </source>
</evidence>
<dbReference type="Proteomes" id="UP000426265">
    <property type="component" value="Unassembled WGS sequence"/>
</dbReference>
<reference evidence="6" key="1">
    <citation type="journal article" date="2016" name="Proc. Natl. Acad. Sci. U.S.A.">
        <title>Chromosome-level assembly of Arabidopsis thaliana Ler reveals the extent of translocation and inversion polymorphisms.</title>
        <authorList>
            <person name="Zapata L."/>
            <person name="Ding J."/>
            <person name="Willing E.M."/>
            <person name="Hartwig B."/>
            <person name="Bezdan D."/>
            <person name="Jiao W.B."/>
            <person name="Patel V."/>
            <person name="Velikkakam James G."/>
            <person name="Koornneef M."/>
            <person name="Ossowski S."/>
            <person name="Schneeberger K."/>
        </authorList>
    </citation>
    <scope>NUCLEOTIDE SEQUENCE [LARGE SCALE GENOMIC DNA]</scope>
    <source>
        <strain evidence="6">cv. Landsberg erecta</strain>
    </source>
</reference>
<dbReference type="KEGG" id="ath:AT5G01445"/>
<sequence length="113" mass="13212">MGRIYAHHAYRASFCSQIHICVSRLQVRSYTTNPRFARRYDFEEKLSPDVTESQEKLLSPDVSDSSTSVAKQFQSSSKMRFLHKHKAFKMKKKKKMLVKPPSPKKNLQCFIKT</sequence>
<evidence type="ECO:0000313" key="8">
    <source>
        <dbReference type="Proteomes" id="UP000434276"/>
    </source>
</evidence>
<dbReference type="SMR" id="A0A178ULA0"/>
<dbReference type="OMA" id="RRYDFEE"/>
<accession>A0A178ULA0</accession>
<evidence type="ECO:0000313" key="6">
    <source>
        <dbReference type="Proteomes" id="UP000078284"/>
    </source>
</evidence>
<gene>
    <name evidence="2" type="ordered locus">At5g01445</name>
    <name evidence="4" type="ordered locus">AXX17_At5g00480</name>
    <name evidence="5" type="ORF">AN1_LOCUS20931</name>
    <name evidence="3" type="ORF">C24_LOCUS20829</name>
</gene>
<evidence type="ECO:0000256" key="1">
    <source>
        <dbReference type="SAM" id="MobiDB-lite"/>
    </source>
</evidence>
<dbReference type="RefSeq" id="NP_001078519.1">
    <property type="nucleotide sequence ID" value="NM_001085050.2"/>
</dbReference>
<dbReference type="AlphaFoldDB" id="A0A178ULA0"/>
<protein>
    <submittedName>
        <fullName evidence="4">Uncharacterized protein</fullName>
    </submittedName>
</protein>
<dbReference type="EMBL" id="CACRSJ010000110">
    <property type="protein sequence ID" value="VYS65525.1"/>
    <property type="molecule type" value="Genomic_DNA"/>
</dbReference>
<evidence type="ECO:0000313" key="4">
    <source>
        <dbReference type="EMBL" id="OAO94415.1"/>
    </source>
</evidence>
<evidence type="ECO:0000313" key="3">
    <source>
        <dbReference type="EMBL" id="CAA0399991.1"/>
    </source>
</evidence>
<dbReference type="GeneID" id="5008195"/>
<evidence type="ECO:0000313" key="7">
    <source>
        <dbReference type="Proteomes" id="UP000426265"/>
    </source>
</evidence>
<evidence type="ECO:0000313" key="5">
    <source>
        <dbReference type="EMBL" id="VYS65525.1"/>
    </source>
</evidence>
<dbReference type="EMBL" id="CACSHJ010000096">
    <property type="protein sequence ID" value="CAA0399991.1"/>
    <property type="molecule type" value="Genomic_DNA"/>
</dbReference>
<organism evidence="4 6">
    <name type="scientific">Arabidopsis thaliana</name>
    <name type="common">Mouse-ear cress</name>
    <dbReference type="NCBI Taxonomy" id="3702"/>
    <lineage>
        <taxon>Eukaryota</taxon>
        <taxon>Viridiplantae</taxon>
        <taxon>Streptophyta</taxon>
        <taxon>Embryophyta</taxon>
        <taxon>Tracheophyta</taxon>
        <taxon>Spermatophyta</taxon>
        <taxon>Magnoliopsida</taxon>
        <taxon>eudicotyledons</taxon>
        <taxon>Gunneridae</taxon>
        <taxon>Pentapetalae</taxon>
        <taxon>rosids</taxon>
        <taxon>malvids</taxon>
        <taxon>Brassicales</taxon>
        <taxon>Brassicaceae</taxon>
        <taxon>Camelineae</taxon>
        <taxon>Arabidopsis</taxon>
    </lineage>
</organism>
<dbReference type="ExpressionAtlas" id="A0A178ULA0">
    <property type="expression patterns" value="baseline and differential"/>
</dbReference>
<reference evidence="4" key="2">
    <citation type="submission" date="2016-03" db="EMBL/GenBank/DDBJ databases">
        <title>Full-length assembly of Arabidopsis thaliana Ler reveals the complement of translocations and inversions.</title>
        <authorList>
            <person name="Zapata L."/>
            <person name="Schneeberger K."/>
            <person name="Ossowski S."/>
        </authorList>
    </citation>
    <scope>NUCLEOTIDE SEQUENCE [LARGE SCALE GENOMIC DNA]</scope>
    <source>
        <tissue evidence="4">Leaf</tissue>
    </source>
</reference>
<dbReference type="EMBL" id="LUHQ01000005">
    <property type="protein sequence ID" value="OAO94415.1"/>
    <property type="molecule type" value="Genomic_DNA"/>
</dbReference>